<evidence type="ECO:0000313" key="1">
    <source>
        <dbReference type="EMBL" id="KDQ07498.1"/>
    </source>
</evidence>
<proteinExistence type="predicted"/>
<evidence type="ECO:0000313" key="2">
    <source>
        <dbReference type="Proteomes" id="UP000027195"/>
    </source>
</evidence>
<keyword evidence="2" id="KW-1185">Reference proteome</keyword>
<accession>A0A067LVW4</accession>
<name>A0A067LVW4_BOTB1</name>
<dbReference type="HOGENOM" id="CLU_2026340_0_0_1"/>
<sequence>MHRAQRSCHSKWRQRSLRQFLQSWPYQECLCYLVLLCTNGRLSVKIPLPSSGGTKIDCADWIPGSQHNRGLASYLISKTAEQMNRLCNIGSNHHWGGVKLVSLSQTKTSGLRASASTKDHVG</sequence>
<organism evidence="1 2">
    <name type="scientific">Botryobasidium botryosum (strain FD-172 SS1)</name>
    <dbReference type="NCBI Taxonomy" id="930990"/>
    <lineage>
        <taxon>Eukaryota</taxon>
        <taxon>Fungi</taxon>
        <taxon>Dikarya</taxon>
        <taxon>Basidiomycota</taxon>
        <taxon>Agaricomycotina</taxon>
        <taxon>Agaricomycetes</taxon>
        <taxon>Cantharellales</taxon>
        <taxon>Botryobasidiaceae</taxon>
        <taxon>Botryobasidium</taxon>
    </lineage>
</organism>
<gene>
    <name evidence="1" type="ORF">BOTBODRAFT_609320</name>
</gene>
<dbReference type="Proteomes" id="UP000027195">
    <property type="component" value="Unassembled WGS sequence"/>
</dbReference>
<protein>
    <submittedName>
        <fullName evidence="1">Uncharacterized protein</fullName>
    </submittedName>
</protein>
<reference evidence="2" key="1">
    <citation type="journal article" date="2014" name="Proc. Natl. Acad. Sci. U.S.A.">
        <title>Extensive sampling of basidiomycete genomes demonstrates inadequacy of the white-rot/brown-rot paradigm for wood decay fungi.</title>
        <authorList>
            <person name="Riley R."/>
            <person name="Salamov A.A."/>
            <person name="Brown D.W."/>
            <person name="Nagy L.G."/>
            <person name="Floudas D."/>
            <person name="Held B.W."/>
            <person name="Levasseur A."/>
            <person name="Lombard V."/>
            <person name="Morin E."/>
            <person name="Otillar R."/>
            <person name="Lindquist E.A."/>
            <person name="Sun H."/>
            <person name="LaButti K.M."/>
            <person name="Schmutz J."/>
            <person name="Jabbour D."/>
            <person name="Luo H."/>
            <person name="Baker S.E."/>
            <person name="Pisabarro A.G."/>
            <person name="Walton J.D."/>
            <person name="Blanchette R.A."/>
            <person name="Henrissat B."/>
            <person name="Martin F."/>
            <person name="Cullen D."/>
            <person name="Hibbett D.S."/>
            <person name="Grigoriev I.V."/>
        </authorList>
    </citation>
    <scope>NUCLEOTIDE SEQUENCE [LARGE SCALE GENOMIC DNA]</scope>
    <source>
        <strain evidence="2">FD-172 SS1</strain>
    </source>
</reference>
<dbReference type="InParanoid" id="A0A067LVW4"/>
<dbReference type="EMBL" id="KL198106">
    <property type="protein sequence ID" value="KDQ07498.1"/>
    <property type="molecule type" value="Genomic_DNA"/>
</dbReference>
<dbReference type="AlphaFoldDB" id="A0A067LVW4"/>